<dbReference type="Pfam" id="PF04545">
    <property type="entry name" value="Sigma70_r4"/>
    <property type="match status" value="1"/>
</dbReference>
<dbReference type="Gene3D" id="1.10.10.10">
    <property type="entry name" value="Winged helix-like DNA-binding domain superfamily/Winged helix DNA-binding domain"/>
    <property type="match status" value="1"/>
</dbReference>
<sequence>MNAYNNAGFSGKSYEELRAVMPDAVDEKRIEKAIAQLIKERKLEYVDFRCYKVYPSYQSYLREFLESLEENQRVMLCRRINGDTLEQIASDNGITRERVRQITGKLMKLMKQSYTVKTGNKYFDEDYYAYLYRNYDVPEAFGSEYLCLSKAVCNYLGNTYGSNGKKPFGYALKDEQVTCF</sequence>
<dbReference type="SUPFAM" id="SSF88659">
    <property type="entry name" value="Sigma3 and sigma4 domains of RNA polymerase sigma factors"/>
    <property type="match status" value="1"/>
</dbReference>
<comment type="caution">
    <text evidence="2">The sequence shown here is derived from an EMBL/GenBank/DDBJ whole genome shotgun (WGS) entry which is preliminary data.</text>
</comment>
<dbReference type="EMBL" id="AJWZ01004887">
    <property type="protein sequence ID" value="EKC64124.1"/>
    <property type="molecule type" value="Genomic_DNA"/>
</dbReference>
<name>K1T9D6_9ZZZZ</name>
<dbReference type="InterPro" id="IPR036388">
    <property type="entry name" value="WH-like_DNA-bd_sf"/>
</dbReference>
<dbReference type="GO" id="GO:0006352">
    <property type="term" value="P:DNA-templated transcription initiation"/>
    <property type="evidence" value="ECO:0007669"/>
    <property type="project" value="InterPro"/>
</dbReference>
<dbReference type="GO" id="GO:0003700">
    <property type="term" value="F:DNA-binding transcription factor activity"/>
    <property type="evidence" value="ECO:0007669"/>
    <property type="project" value="InterPro"/>
</dbReference>
<reference evidence="2" key="1">
    <citation type="journal article" date="2013" name="Environ. Microbiol.">
        <title>Microbiota from the distal guts of lean and obese adolescents exhibit partial functional redundancy besides clear differences in community structure.</title>
        <authorList>
            <person name="Ferrer M."/>
            <person name="Ruiz A."/>
            <person name="Lanza F."/>
            <person name="Haange S.B."/>
            <person name="Oberbach A."/>
            <person name="Till H."/>
            <person name="Bargiela R."/>
            <person name="Campoy C."/>
            <person name="Segura M.T."/>
            <person name="Richter M."/>
            <person name="von Bergen M."/>
            <person name="Seifert J."/>
            <person name="Suarez A."/>
        </authorList>
    </citation>
    <scope>NUCLEOTIDE SEQUENCE</scope>
</reference>
<dbReference type="AlphaFoldDB" id="K1T9D6"/>
<dbReference type="InterPro" id="IPR013324">
    <property type="entry name" value="RNA_pol_sigma_r3/r4-like"/>
</dbReference>
<evidence type="ECO:0000259" key="1">
    <source>
        <dbReference type="Pfam" id="PF04545"/>
    </source>
</evidence>
<feature type="non-terminal residue" evidence="2">
    <location>
        <position position="180"/>
    </location>
</feature>
<gene>
    <name evidence="2" type="ORF">OBE_07117</name>
</gene>
<proteinExistence type="predicted"/>
<protein>
    <submittedName>
        <fullName evidence="2">Protein containing RNA polymerase sigma-70 region 4 domain protein</fullName>
    </submittedName>
</protein>
<organism evidence="2">
    <name type="scientific">human gut metagenome</name>
    <dbReference type="NCBI Taxonomy" id="408170"/>
    <lineage>
        <taxon>unclassified sequences</taxon>
        <taxon>metagenomes</taxon>
        <taxon>organismal metagenomes</taxon>
    </lineage>
</organism>
<feature type="domain" description="RNA polymerase sigma-70 region 4" evidence="1">
    <location>
        <begin position="65"/>
        <end position="105"/>
    </location>
</feature>
<evidence type="ECO:0000313" key="2">
    <source>
        <dbReference type="EMBL" id="EKC64124.1"/>
    </source>
</evidence>
<accession>K1T9D6</accession>
<dbReference type="InterPro" id="IPR007630">
    <property type="entry name" value="RNA_pol_sigma70_r4"/>
</dbReference>